<dbReference type="Gene3D" id="3.30.1240.10">
    <property type="match status" value="1"/>
</dbReference>
<dbReference type="InterPro" id="IPR036412">
    <property type="entry name" value="HAD-like_sf"/>
</dbReference>
<dbReference type="NCBIfam" id="TIGR01484">
    <property type="entry name" value="HAD-SF-IIB"/>
    <property type="match status" value="1"/>
</dbReference>
<dbReference type="SFLD" id="SFLDG01140">
    <property type="entry name" value="C2.B:_Phosphomannomutase_and_P"/>
    <property type="match status" value="1"/>
</dbReference>
<dbReference type="SFLD" id="SFLDS00003">
    <property type="entry name" value="Haloacid_Dehalogenase"/>
    <property type="match status" value="1"/>
</dbReference>
<protein>
    <submittedName>
        <fullName evidence="1">Cof-type HAD-IIB family hydrolase</fullName>
    </submittedName>
</protein>
<evidence type="ECO:0000313" key="1">
    <source>
        <dbReference type="EMBL" id="RNC98400.1"/>
    </source>
</evidence>
<keyword evidence="1" id="KW-0378">Hydrolase</keyword>
<evidence type="ECO:0000313" key="2">
    <source>
        <dbReference type="Proteomes" id="UP000279909"/>
    </source>
</evidence>
<sequence length="256" mass="29290">MTNILFFDVDGTLYNTRKEIPNSAKEAIERARQNGYEIAIATGRAPFMIQSILEELNIDTYVTFNGQYVVYKGKVIYTDSVPKEYLSKIIEFGHKRNHPVVFLDDKEMIASVEGNPFIEESINTLQYPYPVSNPSFYENAEVYQTLIFIEEKDEKVYHETFPEVKFIRWHRYSCDIIPKDGSKARGIKKLLEKMNIPIENSIAFGDGLNDIEMLQAVGTSVAMGNGHEQTKRVATYIADHVDNDGLSKAMKELRII</sequence>
<dbReference type="OrthoDB" id="9810101at2"/>
<name>A0A3M8H8G8_9BACI</name>
<keyword evidence="2" id="KW-1185">Reference proteome</keyword>
<dbReference type="PROSITE" id="PS01229">
    <property type="entry name" value="COF_2"/>
    <property type="match status" value="1"/>
</dbReference>
<dbReference type="PANTHER" id="PTHR10000:SF25">
    <property type="entry name" value="PHOSPHATASE YKRA-RELATED"/>
    <property type="match status" value="1"/>
</dbReference>
<dbReference type="GO" id="GO:0005829">
    <property type="term" value="C:cytosol"/>
    <property type="evidence" value="ECO:0007669"/>
    <property type="project" value="TreeGrafter"/>
</dbReference>
<dbReference type="SUPFAM" id="SSF56784">
    <property type="entry name" value="HAD-like"/>
    <property type="match status" value="1"/>
</dbReference>
<dbReference type="GO" id="GO:0016791">
    <property type="term" value="F:phosphatase activity"/>
    <property type="evidence" value="ECO:0007669"/>
    <property type="project" value="TreeGrafter"/>
</dbReference>
<proteinExistence type="predicted"/>
<dbReference type="AlphaFoldDB" id="A0A3M8H8G8"/>
<dbReference type="InterPro" id="IPR000150">
    <property type="entry name" value="Cof"/>
</dbReference>
<dbReference type="RefSeq" id="WP_122972383.1">
    <property type="nucleotide sequence ID" value="NZ_RHLQ01000026.1"/>
</dbReference>
<dbReference type="InterPro" id="IPR023214">
    <property type="entry name" value="HAD_sf"/>
</dbReference>
<accession>A0A3M8H8G8</accession>
<gene>
    <name evidence="1" type="ORF">EC501_11185</name>
</gene>
<dbReference type="Gene3D" id="3.40.50.1000">
    <property type="entry name" value="HAD superfamily/HAD-like"/>
    <property type="match status" value="1"/>
</dbReference>
<dbReference type="NCBIfam" id="TIGR00099">
    <property type="entry name" value="Cof-subfamily"/>
    <property type="match status" value="1"/>
</dbReference>
<dbReference type="Proteomes" id="UP000279909">
    <property type="component" value="Unassembled WGS sequence"/>
</dbReference>
<dbReference type="Pfam" id="PF08282">
    <property type="entry name" value="Hydrolase_3"/>
    <property type="match status" value="1"/>
</dbReference>
<dbReference type="SFLD" id="SFLDG01144">
    <property type="entry name" value="C2.B.4:_PGP_Like"/>
    <property type="match status" value="1"/>
</dbReference>
<dbReference type="PANTHER" id="PTHR10000">
    <property type="entry name" value="PHOSPHOSERINE PHOSPHATASE"/>
    <property type="match status" value="1"/>
</dbReference>
<organism evidence="1 2">
    <name type="scientific">Lysinibacillus halotolerans</name>
    <dbReference type="NCBI Taxonomy" id="1368476"/>
    <lineage>
        <taxon>Bacteria</taxon>
        <taxon>Bacillati</taxon>
        <taxon>Bacillota</taxon>
        <taxon>Bacilli</taxon>
        <taxon>Bacillales</taxon>
        <taxon>Bacillaceae</taxon>
        <taxon>Lysinibacillus</taxon>
    </lineage>
</organism>
<reference evidence="1 2" key="1">
    <citation type="journal article" date="2014" name="Int. J. Syst. Evol. Microbiol.">
        <title>Lysinibacillus halotolerans sp. nov., isolated from saline-alkaline soil.</title>
        <authorList>
            <person name="Kong D."/>
            <person name="Wang Y."/>
            <person name="Zhao B."/>
            <person name="Li Y."/>
            <person name="Song J."/>
            <person name="Zhai Y."/>
            <person name="Zhang C."/>
            <person name="Wang H."/>
            <person name="Chen X."/>
            <person name="Zhao B."/>
            <person name="Ruan Z."/>
        </authorList>
    </citation>
    <scope>NUCLEOTIDE SEQUENCE [LARGE SCALE GENOMIC DNA]</scope>
    <source>
        <strain evidence="1 2">MCCC 1A12703</strain>
    </source>
</reference>
<dbReference type="CDD" id="cd07517">
    <property type="entry name" value="HAD_HPP"/>
    <property type="match status" value="1"/>
</dbReference>
<dbReference type="EMBL" id="RHLQ01000026">
    <property type="protein sequence ID" value="RNC98400.1"/>
    <property type="molecule type" value="Genomic_DNA"/>
</dbReference>
<comment type="caution">
    <text evidence="1">The sequence shown here is derived from an EMBL/GenBank/DDBJ whole genome shotgun (WGS) entry which is preliminary data.</text>
</comment>
<dbReference type="InterPro" id="IPR006379">
    <property type="entry name" value="HAD-SF_hydro_IIB"/>
</dbReference>
<dbReference type="PROSITE" id="PS01228">
    <property type="entry name" value="COF_1"/>
    <property type="match status" value="1"/>
</dbReference>
<dbReference type="GO" id="GO:0000287">
    <property type="term" value="F:magnesium ion binding"/>
    <property type="evidence" value="ECO:0007669"/>
    <property type="project" value="TreeGrafter"/>
</dbReference>